<accession>A0A8S1EU44</accession>
<dbReference type="EMBL" id="CADEPM010000004">
    <property type="protein sequence ID" value="CAB3405532.1"/>
    <property type="molecule type" value="Genomic_DNA"/>
</dbReference>
<keyword evidence="5" id="KW-1185">Reference proteome</keyword>
<sequence>MLAIGLLFLASSILCTSIHHLKRPESTEEIFKKYRCHLCQDILTDNIEFVDGEIILNEKAAIHFCESFFSTVLHVKFGGVICRTVVQAKLDEVVKQILADDNSRQISEKICKRIAFC</sequence>
<feature type="domain" description="Saposin B-type" evidence="3">
    <location>
        <begin position="32"/>
        <end position="117"/>
    </location>
</feature>
<dbReference type="AlphaFoldDB" id="A0A8S1EU44"/>
<evidence type="ECO:0000259" key="3">
    <source>
        <dbReference type="PROSITE" id="PS50015"/>
    </source>
</evidence>
<comment type="caution">
    <text evidence="4">The sequence shown here is derived from an EMBL/GenBank/DDBJ whole genome shotgun (WGS) entry which is preliminary data.</text>
</comment>
<dbReference type="PROSITE" id="PS50015">
    <property type="entry name" value="SAP_B"/>
    <property type="match status" value="1"/>
</dbReference>
<keyword evidence="1" id="KW-1015">Disulfide bond</keyword>
<evidence type="ECO:0000256" key="2">
    <source>
        <dbReference type="SAM" id="SignalP"/>
    </source>
</evidence>
<reference evidence="4 5" key="1">
    <citation type="submission" date="2020-04" db="EMBL/GenBank/DDBJ databases">
        <authorList>
            <person name="Laetsch R D."/>
            <person name="Stevens L."/>
            <person name="Kumar S."/>
            <person name="Blaxter L. M."/>
        </authorList>
    </citation>
    <scope>NUCLEOTIDE SEQUENCE [LARGE SCALE GENOMIC DNA]</scope>
</reference>
<gene>
    <name evidence="4" type="ORF">CBOVIS_LOCUS7718</name>
</gene>
<dbReference type="Gene3D" id="1.10.225.10">
    <property type="entry name" value="Saposin-like"/>
    <property type="match status" value="1"/>
</dbReference>
<evidence type="ECO:0000313" key="4">
    <source>
        <dbReference type="EMBL" id="CAB3405532.1"/>
    </source>
</evidence>
<proteinExistence type="predicted"/>
<feature type="chain" id="PRO_5035851069" description="Saposin B-type domain-containing protein" evidence="2">
    <location>
        <begin position="16"/>
        <end position="117"/>
    </location>
</feature>
<keyword evidence="2" id="KW-0732">Signal</keyword>
<dbReference type="OrthoDB" id="5855822at2759"/>
<evidence type="ECO:0000313" key="5">
    <source>
        <dbReference type="Proteomes" id="UP000494206"/>
    </source>
</evidence>
<protein>
    <recommendedName>
        <fullName evidence="3">Saposin B-type domain-containing protein</fullName>
    </recommendedName>
</protein>
<name>A0A8S1EU44_9PELO</name>
<dbReference type="Proteomes" id="UP000494206">
    <property type="component" value="Unassembled WGS sequence"/>
</dbReference>
<feature type="signal peptide" evidence="2">
    <location>
        <begin position="1"/>
        <end position="15"/>
    </location>
</feature>
<dbReference type="InterPro" id="IPR008139">
    <property type="entry name" value="SaposinB_dom"/>
</dbReference>
<organism evidence="4 5">
    <name type="scientific">Caenorhabditis bovis</name>
    <dbReference type="NCBI Taxonomy" id="2654633"/>
    <lineage>
        <taxon>Eukaryota</taxon>
        <taxon>Metazoa</taxon>
        <taxon>Ecdysozoa</taxon>
        <taxon>Nematoda</taxon>
        <taxon>Chromadorea</taxon>
        <taxon>Rhabditida</taxon>
        <taxon>Rhabditina</taxon>
        <taxon>Rhabditomorpha</taxon>
        <taxon>Rhabditoidea</taxon>
        <taxon>Rhabditidae</taxon>
        <taxon>Peloderinae</taxon>
        <taxon>Caenorhabditis</taxon>
    </lineage>
</organism>
<evidence type="ECO:0000256" key="1">
    <source>
        <dbReference type="ARBA" id="ARBA00023157"/>
    </source>
</evidence>